<dbReference type="InterPro" id="IPR045864">
    <property type="entry name" value="aa-tRNA-synth_II/BPL/LPL"/>
</dbReference>
<dbReference type="InterPro" id="IPR041715">
    <property type="entry name" value="HisRS-like_core"/>
</dbReference>
<feature type="binding site" evidence="1">
    <location>
        <begin position="78"/>
        <end position="80"/>
    </location>
    <ligand>
        <name>L-histidine</name>
        <dbReference type="ChEBI" id="CHEBI:57595"/>
    </ligand>
</feature>
<evidence type="ECO:0000259" key="2">
    <source>
        <dbReference type="Pfam" id="PF13393"/>
    </source>
</evidence>
<accession>A0A1H3X4W3</accession>
<dbReference type="InterPro" id="IPR004516">
    <property type="entry name" value="HisRS/HisZ"/>
</dbReference>
<feature type="domain" description="Class II Histidinyl-tRNA synthetase (HisRS)-like catalytic core" evidence="2">
    <location>
        <begin position="19"/>
        <end position="248"/>
    </location>
</feature>
<dbReference type="Proteomes" id="UP000198703">
    <property type="component" value="Unassembled WGS sequence"/>
</dbReference>
<dbReference type="GO" id="GO:0016757">
    <property type="term" value="F:glycosyltransferase activity"/>
    <property type="evidence" value="ECO:0007669"/>
    <property type="project" value="UniProtKB-KW"/>
</dbReference>
<sequence>MAADRAYLAGGRVGPARAALAALTARMMARFEAAGAQRVDPAALHQADVLLDVYGEDLRGRAFIVEQPGAGPLFLRPDFTLPVLQLHRAARAEPARYCYLGPVWRRQPGAQNGRPTEFLQAGVEVYGEDAAEADAEVFALMRDALAEGGVTAPEVVTGDLGVAIAVLEAVAMAPARRAALRRHFWRPVRFQALLRRYAGPAPAPSPLRRALLEAASAGGVPALAEGAGGVVGARDLADVAARAQALAEDAAAAPVAAEDARLIDAALAVEGPADAAHARLAELAKAGGVDIAPALERFARRLDALARRGVEAGALPFRAATARTLEYYDGFVFEMAAPGRPDLPPLAAGGRYDGIAAALGGPPAPAVGAMVRPEALLAAGGLADASAPEAAAC</sequence>
<dbReference type="STRING" id="89524.SAMN05444370_102271"/>
<name>A0A1H3X4W3_9RHOB</name>
<reference evidence="3 4" key="1">
    <citation type="submission" date="2016-10" db="EMBL/GenBank/DDBJ databases">
        <authorList>
            <person name="de Groot N.N."/>
        </authorList>
    </citation>
    <scope>NUCLEOTIDE SEQUENCE [LARGE SCALE GENOMIC DNA]</scope>
    <source>
        <strain evidence="3 4">DSM 15345</strain>
    </source>
</reference>
<dbReference type="GO" id="GO:0005737">
    <property type="term" value="C:cytoplasm"/>
    <property type="evidence" value="ECO:0007669"/>
    <property type="project" value="InterPro"/>
</dbReference>
<dbReference type="Gene3D" id="3.30.930.10">
    <property type="entry name" value="Bira Bifunctional Protein, Domain 2"/>
    <property type="match status" value="1"/>
</dbReference>
<feature type="binding site" evidence="1">
    <location>
        <position position="124"/>
    </location>
    <ligand>
        <name>L-histidine</name>
        <dbReference type="ChEBI" id="CHEBI:57595"/>
    </ligand>
</feature>
<keyword evidence="3" id="KW-0328">Glycosyltransferase</keyword>
<keyword evidence="3" id="KW-0808">Transferase</keyword>
<feature type="binding site" evidence="1">
    <location>
        <position position="105"/>
    </location>
    <ligand>
        <name>L-histidine</name>
        <dbReference type="ChEBI" id="CHEBI:57595"/>
    </ligand>
</feature>
<dbReference type="RefSeq" id="WP_245730916.1">
    <property type="nucleotide sequence ID" value="NZ_FNQM01000002.1"/>
</dbReference>
<proteinExistence type="predicted"/>
<dbReference type="PANTHER" id="PTHR43707">
    <property type="entry name" value="HISTIDYL-TRNA SYNTHETASE"/>
    <property type="match status" value="1"/>
</dbReference>
<evidence type="ECO:0000313" key="3">
    <source>
        <dbReference type="EMBL" id="SDZ94280.1"/>
    </source>
</evidence>
<feature type="binding site" evidence="1">
    <location>
        <position position="323"/>
    </location>
    <ligand>
        <name>L-histidine</name>
        <dbReference type="ChEBI" id="CHEBI:57595"/>
    </ligand>
</feature>
<feature type="binding site" evidence="1">
    <location>
        <position position="120"/>
    </location>
    <ligand>
        <name>L-histidine</name>
        <dbReference type="ChEBI" id="CHEBI:57595"/>
    </ligand>
</feature>
<dbReference type="PIRSF" id="PIRSF001549">
    <property type="entry name" value="His-tRNA_synth"/>
    <property type="match status" value="1"/>
</dbReference>
<keyword evidence="4" id="KW-1185">Reference proteome</keyword>
<dbReference type="PANTHER" id="PTHR43707:SF1">
    <property type="entry name" value="HISTIDINE--TRNA LIGASE, MITOCHONDRIAL-RELATED"/>
    <property type="match status" value="1"/>
</dbReference>
<dbReference type="GO" id="GO:0006427">
    <property type="term" value="P:histidyl-tRNA aminoacylation"/>
    <property type="evidence" value="ECO:0007669"/>
    <property type="project" value="TreeGrafter"/>
</dbReference>
<protein>
    <submittedName>
        <fullName evidence="3">ATP phosphoribosyltransferase regulatory subunit</fullName>
    </submittedName>
</protein>
<dbReference type="EMBL" id="FNQM01000002">
    <property type="protein sequence ID" value="SDZ94280.1"/>
    <property type="molecule type" value="Genomic_DNA"/>
</dbReference>
<evidence type="ECO:0000256" key="1">
    <source>
        <dbReference type="PIRSR" id="PIRSR001549-1"/>
    </source>
</evidence>
<dbReference type="SUPFAM" id="SSF55681">
    <property type="entry name" value="Class II aaRS and biotin synthetases"/>
    <property type="match status" value="1"/>
</dbReference>
<gene>
    <name evidence="3" type="ORF">SAMN05444370_102271</name>
</gene>
<feature type="binding site" evidence="1">
    <location>
        <begin position="327"/>
        <end position="328"/>
    </location>
    <ligand>
        <name>L-histidine</name>
        <dbReference type="ChEBI" id="CHEBI:57595"/>
    </ligand>
</feature>
<dbReference type="AlphaFoldDB" id="A0A1H3X4W3"/>
<dbReference type="GO" id="GO:0004821">
    <property type="term" value="F:histidine-tRNA ligase activity"/>
    <property type="evidence" value="ECO:0007669"/>
    <property type="project" value="TreeGrafter"/>
</dbReference>
<evidence type="ECO:0000313" key="4">
    <source>
        <dbReference type="Proteomes" id="UP000198703"/>
    </source>
</evidence>
<organism evidence="3 4">
    <name type="scientific">Rubrimonas cliftonensis</name>
    <dbReference type="NCBI Taxonomy" id="89524"/>
    <lineage>
        <taxon>Bacteria</taxon>
        <taxon>Pseudomonadati</taxon>
        <taxon>Pseudomonadota</taxon>
        <taxon>Alphaproteobacteria</taxon>
        <taxon>Rhodobacterales</taxon>
        <taxon>Paracoccaceae</taxon>
        <taxon>Rubrimonas</taxon>
    </lineage>
</organism>
<dbReference type="Pfam" id="PF13393">
    <property type="entry name" value="tRNA-synt_His"/>
    <property type="match status" value="1"/>
</dbReference>